<keyword evidence="4" id="KW-1185">Reference proteome</keyword>
<dbReference type="PANTHER" id="PTHR47272">
    <property type="entry name" value="DDE_TNP_1_7 DOMAIN-CONTAINING PROTEIN"/>
    <property type="match status" value="1"/>
</dbReference>
<organism evidence="3 4">
    <name type="scientific">Scomber scombrus</name>
    <name type="common">Atlantic mackerel</name>
    <name type="synonym">Scomber vernalis</name>
    <dbReference type="NCBI Taxonomy" id="13677"/>
    <lineage>
        <taxon>Eukaryota</taxon>
        <taxon>Metazoa</taxon>
        <taxon>Chordata</taxon>
        <taxon>Craniata</taxon>
        <taxon>Vertebrata</taxon>
        <taxon>Euteleostomi</taxon>
        <taxon>Actinopterygii</taxon>
        <taxon>Neopterygii</taxon>
        <taxon>Teleostei</taxon>
        <taxon>Neoteleostei</taxon>
        <taxon>Acanthomorphata</taxon>
        <taxon>Pelagiaria</taxon>
        <taxon>Scombriformes</taxon>
        <taxon>Scombridae</taxon>
        <taxon>Scomber</taxon>
    </lineage>
</organism>
<dbReference type="AlphaFoldDB" id="A0AAV1Q286"/>
<feature type="domain" description="PiggyBac transposable element-derived protein" evidence="2">
    <location>
        <begin position="18"/>
        <end position="78"/>
    </location>
</feature>
<evidence type="ECO:0000259" key="2">
    <source>
        <dbReference type="Pfam" id="PF13843"/>
    </source>
</evidence>
<dbReference type="EMBL" id="CAWUFR010000452">
    <property type="protein sequence ID" value="CAK6978071.1"/>
    <property type="molecule type" value="Genomic_DNA"/>
</dbReference>
<feature type="region of interest" description="Disordered" evidence="1">
    <location>
        <begin position="120"/>
        <end position="139"/>
    </location>
</feature>
<sequence>MASDFVGVGRMDEVQRWVKKKAQFLMVSHPEVVKLYNEAMGGVDLLDQLVSLYHTEIRSKKWTLRMITHAFDVAVVNSCLEYRLDAKRANIQTKDIQDLLNFKMNVAQCLVRVHKTVAAKRGRPSMSPEPQRVPQRPAHRPVQDVRVYLKCSMTWLTTCQIMMKRKRLLDARCHTVQERHTSFVTSATSTCALCHTETASRLLIENENT</sequence>
<dbReference type="Pfam" id="PF13843">
    <property type="entry name" value="DDE_Tnp_1_7"/>
    <property type="match status" value="1"/>
</dbReference>
<dbReference type="Proteomes" id="UP001314229">
    <property type="component" value="Unassembled WGS sequence"/>
</dbReference>
<evidence type="ECO:0000313" key="3">
    <source>
        <dbReference type="EMBL" id="CAK6978071.1"/>
    </source>
</evidence>
<proteinExistence type="predicted"/>
<name>A0AAV1Q286_SCOSC</name>
<evidence type="ECO:0000256" key="1">
    <source>
        <dbReference type="SAM" id="MobiDB-lite"/>
    </source>
</evidence>
<dbReference type="InterPro" id="IPR029526">
    <property type="entry name" value="PGBD"/>
</dbReference>
<protein>
    <submittedName>
        <fullName evidence="3">PiggyBac transposable element-derived protein 3-like</fullName>
    </submittedName>
</protein>
<gene>
    <name evidence="3" type="ORF">FSCOSCO3_A009728</name>
</gene>
<evidence type="ECO:0000313" key="4">
    <source>
        <dbReference type="Proteomes" id="UP001314229"/>
    </source>
</evidence>
<reference evidence="3 4" key="1">
    <citation type="submission" date="2024-01" db="EMBL/GenBank/DDBJ databases">
        <authorList>
            <person name="Alioto T."/>
            <person name="Alioto T."/>
            <person name="Gomez Garrido J."/>
        </authorList>
    </citation>
    <scope>NUCLEOTIDE SEQUENCE [LARGE SCALE GENOMIC DNA]</scope>
</reference>
<accession>A0AAV1Q286</accession>
<dbReference type="PANTHER" id="PTHR47272:SF2">
    <property type="entry name" value="PIGGYBAC TRANSPOSABLE ELEMENT-DERIVED PROTEIN 3-LIKE"/>
    <property type="match status" value="1"/>
</dbReference>
<comment type="caution">
    <text evidence="3">The sequence shown here is derived from an EMBL/GenBank/DDBJ whole genome shotgun (WGS) entry which is preliminary data.</text>
</comment>